<dbReference type="PROSITE" id="PS51257">
    <property type="entry name" value="PROKAR_LIPOPROTEIN"/>
    <property type="match status" value="1"/>
</dbReference>
<evidence type="ECO:0000313" key="2">
    <source>
        <dbReference type="Proteomes" id="UP000000365"/>
    </source>
</evidence>
<protein>
    <submittedName>
        <fullName evidence="1">Uncharacterized protein</fullName>
    </submittedName>
</protein>
<dbReference type="eggNOG" id="arCOG09593">
    <property type="taxonomic scope" value="Archaea"/>
</dbReference>
<dbReference type="AlphaFoldDB" id="A2SRM4"/>
<keyword evidence="2" id="KW-1185">Reference proteome</keyword>
<reference evidence="1 2" key="1">
    <citation type="journal article" date="2009" name="Stand. Genomic Sci.">
        <title>Complete genome sequence of Methanocorpusculum labreanum type strain Z.</title>
        <authorList>
            <person name="Anderson I.J."/>
            <person name="Sieprawska-Lupa M."/>
            <person name="Goltsman E."/>
            <person name="Lapidus A."/>
            <person name="Copeland A."/>
            <person name="Glavina Del Rio T."/>
            <person name="Tice H."/>
            <person name="Dalin E."/>
            <person name="Barry K."/>
            <person name="Pitluck S."/>
            <person name="Hauser L."/>
            <person name="Land M."/>
            <person name="Lucas S."/>
            <person name="Richardson P."/>
            <person name="Whitman W.B."/>
            <person name="Kyrpides N.C."/>
        </authorList>
    </citation>
    <scope>NUCLEOTIDE SEQUENCE [LARGE SCALE GENOMIC DNA]</scope>
    <source>
        <strain evidence="2">ATCC 43576 / DSM 4855 / Z</strain>
    </source>
</reference>
<organism evidence="1 2">
    <name type="scientific">Methanocorpusculum labreanum (strain ATCC 43576 / DSM 4855 / Z)</name>
    <dbReference type="NCBI Taxonomy" id="410358"/>
    <lineage>
        <taxon>Archaea</taxon>
        <taxon>Methanobacteriati</taxon>
        <taxon>Methanobacteriota</taxon>
        <taxon>Stenosarchaea group</taxon>
        <taxon>Methanomicrobia</taxon>
        <taxon>Methanomicrobiales</taxon>
        <taxon>Methanocorpusculaceae</taxon>
        <taxon>Methanocorpusculum</taxon>
    </lineage>
</organism>
<dbReference type="EMBL" id="CP000559">
    <property type="protein sequence ID" value="ABN06980.1"/>
    <property type="molecule type" value="Genomic_DNA"/>
</dbReference>
<dbReference type="HOGENOM" id="CLU_1109509_0_0_2"/>
<evidence type="ECO:0000313" key="1">
    <source>
        <dbReference type="EMBL" id="ABN06980.1"/>
    </source>
</evidence>
<name>A2SRM4_METLZ</name>
<dbReference type="Proteomes" id="UP000000365">
    <property type="component" value="Chromosome"/>
</dbReference>
<dbReference type="KEGG" id="mla:Mlab_0809"/>
<proteinExistence type="predicted"/>
<gene>
    <name evidence="1" type="ordered locus">Mlab_0809</name>
</gene>
<sequence>MRFMRRIFAFLLILVIIFSAGCLIPAVNDPQPGENLQTLILPASVMNGKIQENQTICSFPASSVLVPYMMLEGTSGKYDISVAKMLGPNDPVVILKIDSAEYVDLISHTPPDRIMVPLKYISDSGENLSTALDRLVPAYTPPTGGEDLSINILFPTEGGEASYGDVVPPWGVVRAFISSKNEIADVFVRSMSYGEEKITHLDPYPCVVGDFPTTPGNTSITLVVTDVLGNTAEQTVNFTIVRVVPVPPKP</sequence>
<accession>A2SRM4</accession>
<dbReference type="STRING" id="410358.Mlab_0809"/>